<evidence type="ECO:0000313" key="1">
    <source>
        <dbReference type="EMBL" id="MDI6449087.1"/>
    </source>
</evidence>
<comment type="caution">
    <text evidence="1">The sequence shown here is derived from an EMBL/GenBank/DDBJ whole genome shotgun (WGS) entry which is preliminary data.</text>
</comment>
<name>A0AAW6TUR7_9BACT</name>
<reference evidence="1" key="1">
    <citation type="submission" date="2023-05" db="EMBL/GenBank/DDBJ databases">
        <title>Anaerotaeda fermentans gen. nov., sp. nov., a novel anaerobic planctomycete of the new family within the order Sedimentisphaerales isolated from Taman Peninsula, Russia.</title>
        <authorList>
            <person name="Khomyakova M.A."/>
            <person name="Merkel A.Y."/>
            <person name="Slobodkin A.I."/>
        </authorList>
    </citation>
    <scope>NUCLEOTIDE SEQUENCE</scope>
    <source>
        <strain evidence="1">M17dextr</strain>
    </source>
</reference>
<proteinExistence type="predicted"/>
<dbReference type="EMBL" id="JASCXX010000008">
    <property type="protein sequence ID" value="MDI6449087.1"/>
    <property type="molecule type" value="Genomic_DNA"/>
</dbReference>
<dbReference type="RefSeq" id="WP_349244495.1">
    <property type="nucleotide sequence ID" value="NZ_JASCXX010000008.1"/>
</dbReference>
<keyword evidence="2" id="KW-1185">Reference proteome</keyword>
<dbReference type="Proteomes" id="UP001431776">
    <property type="component" value="Unassembled WGS sequence"/>
</dbReference>
<organism evidence="1 2">
    <name type="scientific">Anaerobaca lacustris</name>
    <dbReference type="NCBI Taxonomy" id="3044600"/>
    <lineage>
        <taxon>Bacteria</taxon>
        <taxon>Pseudomonadati</taxon>
        <taxon>Planctomycetota</taxon>
        <taxon>Phycisphaerae</taxon>
        <taxon>Sedimentisphaerales</taxon>
        <taxon>Anaerobacaceae</taxon>
        <taxon>Anaerobaca</taxon>
    </lineage>
</organism>
<evidence type="ECO:0000313" key="2">
    <source>
        <dbReference type="Proteomes" id="UP001431776"/>
    </source>
</evidence>
<accession>A0AAW6TUR7</accession>
<protein>
    <submittedName>
        <fullName evidence="1">Uncharacterized protein</fullName>
    </submittedName>
</protein>
<sequence length="126" mass="14420">MQTIMEDAVWQNGPGAWQAPRSLLDQIGWKGLLAVGWCSTPLLLRPIALPYTLLAYRKLLAASDCPWRLLTLHSRRYQASRLFRVLRPRFRKTHAILRSLQANSERATAHLEPLPQRPPAARLQFA</sequence>
<gene>
    <name evidence="1" type="ORF">QJ522_08530</name>
</gene>
<dbReference type="AlphaFoldDB" id="A0AAW6TUR7"/>